<reference evidence="2 3" key="1">
    <citation type="submission" date="2019-11" db="EMBL/GenBank/DDBJ databases">
        <authorList>
            <person name="Cao P."/>
        </authorList>
    </citation>
    <scope>NUCLEOTIDE SEQUENCE [LARGE SCALE GENOMIC DNA]</scope>
    <source>
        <strain evidence="2 3">NEAU-AAG5</strain>
    </source>
</reference>
<keyword evidence="1" id="KW-0472">Membrane</keyword>
<evidence type="ECO:0000313" key="2">
    <source>
        <dbReference type="EMBL" id="MUN41432.1"/>
    </source>
</evidence>
<dbReference type="EMBL" id="WOFH01000014">
    <property type="protein sequence ID" value="MUN41432.1"/>
    <property type="molecule type" value="Genomic_DNA"/>
</dbReference>
<sequence length="166" mass="19077">MDNWIKLIEAIAKLIGSFAWPLAVLTLVIFILKRHRDAVDSVFARMTSLTLPGGIEMSMEQKLAEQEQQVIEAAERVAEAPPNEREPALQLLVEETDRHRRLQELSEIINNTRFSEAIRQKALDGIWALDIDTTWRGEEIRTIEQFDKMSAQKGAIQRRIKKLNKS</sequence>
<proteinExistence type="predicted"/>
<dbReference type="Proteomes" id="UP000432015">
    <property type="component" value="Unassembled WGS sequence"/>
</dbReference>
<evidence type="ECO:0000256" key="1">
    <source>
        <dbReference type="SAM" id="Phobius"/>
    </source>
</evidence>
<organism evidence="2 3">
    <name type="scientific">Actinomadura litoris</name>
    <dbReference type="NCBI Taxonomy" id="2678616"/>
    <lineage>
        <taxon>Bacteria</taxon>
        <taxon>Bacillati</taxon>
        <taxon>Actinomycetota</taxon>
        <taxon>Actinomycetes</taxon>
        <taxon>Streptosporangiales</taxon>
        <taxon>Thermomonosporaceae</taxon>
        <taxon>Actinomadura</taxon>
    </lineage>
</organism>
<keyword evidence="1" id="KW-0812">Transmembrane</keyword>
<feature type="transmembrane region" description="Helical" evidence="1">
    <location>
        <begin position="12"/>
        <end position="32"/>
    </location>
</feature>
<gene>
    <name evidence="2" type="ORF">GNZ18_33295</name>
</gene>
<protein>
    <submittedName>
        <fullName evidence="2">Uncharacterized protein</fullName>
    </submittedName>
</protein>
<dbReference type="RefSeq" id="WP_156220603.1">
    <property type="nucleotide sequence ID" value="NZ_WOFH01000014.1"/>
</dbReference>
<evidence type="ECO:0000313" key="3">
    <source>
        <dbReference type="Proteomes" id="UP000432015"/>
    </source>
</evidence>
<comment type="caution">
    <text evidence="2">The sequence shown here is derived from an EMBL/GenBank/DDBJ whole genome shotgun (WGS) entry which is preliminary data.</text>
</comment>
<dbReference type="AlphaFoldDB" id="A0A7K1LAI0"/>
<keyword evidence="1" id="KW-1133">Transmembrane helix</keyword>
<keyword evidence="3" id="KW-1185">Reference proteome</keyword>
<accession>A0A7K1LAI0</accession>
<name>A0A7K1LAI0_9ACTN</name>